<reference evidence="7 8" key="1">
    <citation type="submission" date="2016-01" db="EMBL/GenBank/DDBJ databases">
        <authorList>
            <person name="Oliw E.H."/>
        </authorList>
    </citation>
    <scope>NUCLEOTIDE SEQUENCE [LARGE SCALE GENOMIC DNA]</scope>
    <source>
        <strain evidence="7 8">KA00635</strain>
    </source>
</reference>
<dbReference type="SUPFAM" id="SSF50249">
    <property type="entry name" value="Nucleic acid-binding proteins"/>
    <property type="match status" value="1"/>
</dbReference>
<dbReference type="Pfam" id="PF01938">
    <property type="entry name" value="TRAM"/>
    <property type="match status" value="1"/>
</dbReference>
<dbReference type="FunFam" id="2.40.50.1070:FF:000003">
    <property type="entry name" value="23S rRNA (Uracil-5-)-methyltransferase RumA"/>
    <property type="match status" value="1"/>
</dbReference>
<feature type="binding site" evidence="4">
    <location>
        <position position="392"/>
    </location>
    <ligand>
        <name>S-adenosyl-L-methionine</name>
        <dbReference type="ChEBI" id="CHEBI:59789"/>
    </ligand>
</feature>
<dbReference type="GO" id="GO:0070475">
    <property type="term" value="P:rRNA base methylation"/>
    <property type="evidence" value="ECO:0007669"/>
    <property type="project" value="TreeGrafter"/>
</dbReference>
<feature type="active site" evidence="5">
    <location>
        <position position="419"/>
    </location>
</feature>
<feature type="active site" description="Nucleophile" evidence="4">
    <location>
        <position position="419"/>
    </location>
</feature>
<keyword evidence="2 4" id="KW-0808">Transferase</keyword>
<evidence type="ECO:0000313" key="8">
    <source>
        <dbReference type="Proteomes" id="UP000070422"/>
    </source>
</evidence>
<dbReference type="InterPro" id="IPR029063">
    <property type="entry name" value="SAM-dependent_MTases_sf"/>
</dbReference>
<name>A0A133XZ45_9LACT</name>
<dbReference type="InterPro" id="IPR010280">
    <property type="entry name" value="U5_MeTrfase_fam"/>
</dbReference>
<dbReference type="Gene3D" id="2.40.50.140">
    <property type="entry name" value="Nucleic acid-binding proteins"/>
    <property type="match status" value="1"/>
</dbReference>
<dbReference type="FunFam" id="3.40.50.150:FF:000009">
    <property type="entry name" value="23S rRNA (Uracil(1939)-C(5))-methyltransferase RlmD"/>
    <property type="match status" value="1"/>
</dbReference>
<dbReference type="GO" id="GO:0070041">
    <property type="term" value="F:rRNA (uridine-C5-)-methyltransferase activity"/>
    <property type="evidence" value="ECO:0007669"/>
    <property type="project" value="TreeGrafter"/>
</dbReference>
<dbReference type="AlphaFoldDB" id="A0A133XZ45"/>
<protein>
    <submittedName>
        <fullName evidence="7">23S rRNA (Uracil-5-)-methyltransferase RumA</fullName>
    </submittedName>
</protein>
<dbReference type="InterPro" id="IPR030390">
    <property type="entry name" value="MeTrfase_TrmA_AS"/>
</dbReference>
<dbReference type="NCBIfam" id="TIGR00479">
    <property type="entry name" value="rumA"/>
    <property type="match status" value="1"/>
</dbReference>
<dbReference type="InterPro" id="IPR012340">
    <property type="entry name" value="NA-bd_OB-fold"/>
</dbReference>
<dbReference type="STRING" id="87541.AWM71_02845"/>
<keyword evidence="3 4" id="KW-0949">S-adenosyl-L-methionine</keyword>
<sequence>MTRKDSVDQKIPVEKNKSYEVEIEDLTYEGLGVAKVDHYSLFIANALPSEKCRVKVLKTLKRYGFAKVEKRYNDAPCRVPLRDEDGLRTGTMPLQHLAYPAQLTFKRQQVINALHKFGLDQGREVLETIGMENPWAYRNKAQVPIAGDEGALYTGFYRQRSHVILPIQNYHIQSQEIDDCLQKVMDVLNHYPISSYKETNHQGLLRYVVVRQGYYTGQLMIILVVNGTQLPQEKKIVEDLTAAVPQVKSIILNQNEKKTNVILGDKQRVFYGQDVYEDQMLGLTFSISSRSFFQVNTPQAERLYQEALKRAELTGKETVIDAYCGIGTISLALARQAKAVYGVEIVEDAIRMAKENAERNGLTHTHFEAGDAGQVMKQWVSQGIQADVLVVDPPRKGLSDEFKEQVLEVGPQKIIYVSCNPATLARDCAKFVEAGYEMGDVQPVDLFPQTSHVETVVLMSRKDK</sequence>
<dbReference type="PANTHER" id="PTHR11061">
    <property type="entry name" value="RNA M5U METHYLTRANSFERASE"/>
    <property type="match status" value="1"/>
</dbReference>
<dbReference type="Pfam" id="PF05958">
    <property type="entry name" value="tRNA_U5-meth_tr"/>
    <property type="match status" value="1"/>
</dbReference>
<dbReference type="PANTHER" id="PTHR11061:SF30">
    <property type="entry name" value="TRNA (URACIL(54)-C(5))-METHYLTRANSFERASE"/>
    <property type="match status" value="1"/>
</dbReference>
<evidence type="ECO:0000259" key="6">
    <source>
        <dbReference type="PROSITE" id="PS50926"/>
    </source>
</evidence>
<dbReference type="PROSITE" id="PS50926">
    <property type="entry name" value="TRAM"/>
    <property type="match status" value="1"/>
</dbReference>
<dbReference type="Gene3D" id="2.40.50.1070">
    <property type="match status" value="1"/>
</dbReference>
<feature type="domain" description="TRAM" evidence="6">
    <location>
        <begin position="12"/>
        <end position="70"/>
    </location>
</feature>
<feature type="binding site" evidence="4">
    <location>
        <position position="344"/>
    </location>
    <ligand>
        <name>S-adenosyl-L-methionine</name>
        <dbReference type="ChEBI" id="CHEBI:59789"/>
    </ligand>
</feature>
<gene>
    <name evidence="7" type="ORF">HMPREF3187_00960</name>
</gene>
<dbReference type="SUPFAM" id="SSF53335">
    <property type="entry name" value="S-adenosyl-L-methionine-dependent methyltransferases"/>
    <property type="match status" value="1"/>
</dbReference>
<accession>A0A133XZ45</accession>
<dbReference type="CDD" id="cd02440">
    <property type="entry name" value="AdoMet_MTases"/>
    <property type="match status" value="1"/>
</dbReference>
<evidence type="ECO:0000256" key="1">
    <source>
        <dbReference type="ARBA" id="ARBA00022603"/>
    </source>
</evidence>
<evidence type="ECO:0000313" key="7">
    <source>
        <dbReference type="EMBL" id="KXB36187.1"/>
    </source>
</evidence>
<evidence type="ECO:0000256" key="4">
    <source>
        <dbReference type="PROSITE-ProRule" id="PRU01024"/>
    </source>
</evidence>
<dbReference type="Gene3D" id="3.40.50.150">
    <property type="entry name" value="Vaccinia Virus protein VP39"/>
    <property type="match status" value="1"/>
</dbReference>
<comment type="caution">
    <text evidence="7">The sequence shown here is derived from an EMBL/GenBank/DDBJ whole genome shotgun (WGS) entry which is preliminary data.</text>
</comment>
<dbReference type="PROSITE" id="PS01230">
    <property type="entry name" value="TRMA_1"/>
    <property type="match status" value="1"/>
</dbReference>
<comment type="similarity">
    <text evidence="4">Belongs to the class I-like SAM-binding methyltransferase superfamily. RNA M5U methyltransferase family.</text>
</comment>
<dbReference type="EMBL" id="LSCQ01000046">
    <property type="protein sequence ID" value="KXB36187.1"/>
    <property type="molecule type" value="Genomic_DNA"/>
</dbReference>
<keyword evidence="1 4" id="KW-0489">Methyltransferase</keyword>
<feature type="binding site" evidence="4">
    <location>
        <position position="294"/>
    </location>
    <ligand>
        <name>S-adenosyl-L-methionine</name>
        <dbReference type="ChEBI" id="CHEBI:59789"/>
    </ligand>
</feature>
<dbReference type="PROSITE" id="PS51687">
    <property type="entry name" value="SAM_MT_RNA_M5U"/>
    <property type="match status" value="1"/>
</dbReference>
<dbReference type="RefSeq" id="WP_060936856.1">
    <property type="nucleotide sequence ID" value="NZ_JASOZP010000004.1"/>
</dbReference>
<dbReference type="OrthoDB" id="9804590at2"/>
<proteinExistence type="inferred from homology"/>
<evidence type="ECO:0000256" key="2">
    <source>
        <dbReference type="ARBA" id="ARBA00022679"/>
    </source>
</evidence>
<organism evidence="7 8">
    <name type="scientific">Aerococcus christensenii</name>
    <dbReference type="NCBI Taxonomy" id="87541"/>
    <lineage>
        <taxon>Bacteria</taxon>
        <taxon>Bacillati</taxon>
        <taxon>Bacillota</taxon>
        <taxon>Bacilli</taxon>
        <taxon>Lactobacillales</taxon>
        <taxon>Aerococcaceae</taxon>
        <taxon>Aerococcus</taxon>
    </lineage>
</organism>
<dbReference type="PROSITE" id="PS01231">
    <property type="entry name" value="TRMA_2"/>
    <property type="match status" value="1"/>
</dbReference>
<evidence type="ECO:0000256" key="3">
    <source>
        <dbReference type="ARBA" id="ARBA00022691"/>
    </source>
</evidence>
<dbReference type="InterPro" id="IPR002792">
    <property type="entry name" value="TRAM_dom"/>
</dbReference>
<feature type="binding site" evidence="4">
    <location>
        <position position="323"/>
    </location>
    <ligand>
        <name>S-adenosyl-L-methionine</name>
        <dbReference type="ChEBI" id="CHEBI:59789"/>
    </ligand>
</feature>
<dbReference type="PATRIC" id="fig|87541.4.peg.951"/>
<dbReference type="InterPro" id="IPR030391">
    <property type="entry name" value="MeTrfase_TrmA_CS"/>
</dbReference>
<evidence type="ECO:0000256" key="5">
    <source>
        <dbReference type="PROSITE-ProRule" id="PRU10015"/>
    </source>
</evidence>
<dbReference type="Proteomes" id="UP000070422">
    <property type="component" value="Unassembled WGS sequence"/>
</dbReference>